<evidence type="ECO:0000313" key="1">
    <source>
        <dbReference type="EMBL" id="JAD72149.1"/>
    </source>
</evidence>
<protein>
    <submittedName>
        <fullName evidence="1">Uncharacterized protein</fullName>
    </submittedName>
</protein>
<dbReference type="EMBL" id="GBRH01225746">
    <property type="protein sequence ID" value="JAD72149.1"/>
    <property type="molecule type" value="Transcribed_RNA"/>
</dbReference>
<sequence length="23" mass="2574">MITETACITKIYPSYLLPTLNST</sequence>
<reference evidence="1" key="2">
    <citation type="journal article" date="2015" name="Data Brief">
        <title>Shoot transcriptome of the giant reed, Arundo donax.</title>
        <authorList>
            <person name="Barrero R.A."/>
            <person name="Guerrero F.D."/>
            <person name="Moolhuijzen P."/>
            <person name="Goolsby J.A."/>
            <person name="Tidwell J."/>
            <person name="Bellgard S.E."/>
            <person name="Bellgard M.I."/>
        </authorList>
    </citation>
    <scope>NUCLEOTIDE SEQUENCE</scope>
    <source>
        <tissue evidence="1">Shoot tissue taken approximately 20 cm above the soil surface</tissue>
    </source>
</reference>
<name>A0A0A9C7B2_ARUDO</name>
<proteinExistence type="predicted"/>
<organism evidence="1">
    <name type="scientific">Arundo donax</name>
    <name type="common">Giant reed</name>
    <name type="synonym">Donax arundinaceus</name>
    <dbReference type="NCBI Taxonomy" id="35708"/>
    <lineage>
        <taxon>Eukaryota</taxon>
        <taxon>Viridiplantae</taxon>
        <taxon>Streptophyta</taxon>
        <taxon>Embryophyta</taxon>
        <taxon>Tracheophyta</taxon>
        <taxon>Spermatophyta</taxon>
        <taxon>Magnoliopsida</taxon>
        <taxon>Liliopsida</taxon>
        <taxon>Poales</taxon>
        <taxon>Poaceae</taxon>
        <taxon>PACMAD clade</taxon>
        <taxon>Arundinoideae</taxon>
        <taxon>Arundineae</taxon>
        <taxon>Arundo</taxon>
    </lineage>
</organism>
<reference evidence="1" key="1">
    <citation type="submission" date="2014-09" db="EMBL/GenBank/DDBJ databases">
        <authorList>
            <person name="Magalhaes I.L.F."/>
            <person name="Oliveira U."/>
            <person name="Santos F.R."/>
            <person name="Vidigal T.H.D.A."/>
            <person name="Brescovit A.D."/>
            <person name="Santos A.J."/>
        </authorList>
    </citation>
    <scope>NUCLEOTIDE SEQUENCE</scope>
    <source>
        <tissue evidence="1">Shoot tissue taken approximately 20 cm above the soil surface</tissue>
    </source>
</reference>
<accession>A0A0A9C7B2</accession>
<dbReference type="AlphaFoldDB" id="A0A0A9C7B2"/>